<evidence type="ECO:0000313" key="2">
    <source>
        <dbReference type="EMBL" id="KAG0557412.1"/>
    </source>
</evidence>
<name>A0A8T0GJY9_CERPU</name>
<dbReference type="Proteomes" id="UP000822688">
    <property type="component" value="Chromosome 11"/>
</dbReference>
<dbReference type="InterPro" id="IPR007877">
    <property type="entry name" value="DUF707"/>
</dbReference>
<evidence type="ECO:0000256" key="1">
    <source>
        <dbReference type="SAM" id="Phobius"/>
    </source>
</evidence>
<protein>
    <submittedName>
        <fullName evidence="2">Uncharacterized protein</fullName>
    </submittedName>
</protein>
<evidence type="ECO:0000313" key="3">
    <source>
        <dbReference type="Proteomes" id="UP000822688"/>
    </source>
</evidence>
<feature type="transmembrane region" description="Helical" evidence="1">
    <location>
        <begin position="41"/>
        <end position="60"/>
    </location>
</feature>
<keyword evidence="1" id="KW-0812">Transmembrane</keyword>
<keyword evidence="3" id="KW-1185">Reference proteome</keyword>
<dbReference type="AlphaFoldDB" id="A0A8T0GJY9"/>
<keyword evidence="1" id="KW-1133">Transmembrane helix</keyword>
<sequence length="428" mass="49026">MLGFRTWLKQSPVICPYTDSASGKNPTINSCWTKFLRQSRLFYGAALMIGFMLVLSTMFVNEHNFKDAFVNKLSGSLKDSVKEPCFLTKTHCSRGGAEALPRGIIVETSDLQFRSLSYEEESEVAESMPKNLLAMAVGIKQKKDVDEIVQKFPLTNYTIMLFHYDGVVDQWQDLPWSNQSIHIVGLHQTKWWFAKRFMHPDIIAQYNYVFLWDEDLGVEHFHADKYLEVMEAEGLEISQPALDPASADIHHALTRRQSSGRAHKMILRNRGSTICTRESNGPPCTGYVEVMAPVFSRAAWRCVWYMIQNDLVHGWGIDFKIGYCAQGVRSEKVGIIDAEYILHKGIPSLGGPRLNKTLEQEDVEKTFVKGKKHSPGKQSDLRREVRKRSGSEMLAFLRRWKTAAKRDHTWKDPYKVLNDSSGNYHRVR</sequence>
<dbReference type="EMBL" id="CM026432">
    <property type="protein sequence ID" value="KAG0557412.1"/>
    <property type="molecule type" value="Genomic_DNA"/>
</dbReference>
<reference evidence="2 3" key="1">
    <citation type="submission" date="2020-06" db="EMBL/GenBank/DDBJ databases">
        <title>WGS assembly of Ceratodon purpureus strain R40.</title>
        <authorList>
            <person name="Carey S.B."/>
            <person name="Jenkins J."/>
            <person name="Shu S."/>
            <person name="Lovell J.T."/>
            <person name="Sreedasyam A."/>
            <person name="Maumus F."/>
            <person name="Tiley G.P."/>
            <person name="Fernandez-Pozo N."/>
            <person name="Barry K."/>
            <person name="Chen C."/>
            <person name="Wang M."/>
            <person name="Lipzen A."/>
            <person name="Daum C."/>
            <person name="Saski C.A."/>
            <person name="Payton A.C."/>
            <person name="Mcbreen J.C."/>
            <person name="Conrad R.E."/>
            <person name="Kollar L.M."/>
            <person name="Olsson S."/>
            <person name="Huttunen S."/>
            <person name="Landis J.B."/>
            <person name="Wickett N.J."/>
            <person name="Johnson M.G."/>
            <person name="Rensing S.A."/>
            <person name="Grimwood J."/>
            <person name="Schmutz J."/>
            <person name="Mcdaniel S.F."/>
        </authorList>
    </citation>
    <scope>NUCLEOTIDE SEQUENCE [LARGE SCALE GENOMIC DNA]</scope>
    <source>
        <strain evidence="2 3">R40</strain>
    </source>
</reference>
<organism evidence="2 3">
    <name type="scientific">Ceratodon purpureus</name>
    <name type="common">Fire moss</name>
    <name type="synonym">Dicranum purpureum</name>
    <dbReference type="NCBI Taxonomy" id="3225"/>
    <lineage>
        <taxon>Eukaryota</taxon>
        <taxon>Viridiplantae</taxon>
        <taxon>Streptophyta</taxon>
        <taxon>Embryophyta</taxon>
        <taxon>Bryophyta</taxon>
        <taxon>Bryophytina</taxon>
        <taxon>Bryopsida</taxon>
        <taxon>Dicranidae</taxon>
        <taxon>Pseudoditrichales</taxon>
        <taxon>Ditrichaceae</taxon>
        <taxon>Ceratodon</taxon>
    </lineage>
</organism>
<accession>A0A8T0GJY9</accession>
<comment type="caution">
    <text evidence="2">The sequence shown here is derived from an EMBL/GenBank/DDBJ whole genome shotgun (WGS) entry which is preliminary data.</text>
</comment>
<dbReference type="PANTHER" id="PTHR31210">
    <property type="entry name" value="OS06G0731900 PROTEIN"/>
    <property type="match status" value="1"/>
</dbReference>
<dbReference type="Pfam" id="PF05212">
    <property type="entry name" value="DUF707"/>
    <property type="match status" value="1"/>
</dbReference>
<dbReference type="PANTHER" id="PTHR31210:SF47">
    <property type="entry name" value="OS07G0564800 PROTEIN"/>
    <property type="match status" value="1"/>
</dbReference>
<gene>
    <name evidence="2" type="ORF">KC19_11G127900</name>
</gene>
<proteinExistence type="predicted"/>
<keyword evidence="1" id="KW-0472">Membrane</keyword>